<evidence type="ECO:0000256" key="5">
    <source>
        <dbReference type="SAM" id="MobiDB-lite"/>
    </source>
</evidence>
<feature type="transmembrane region" description="Helical" evidence="6">
    <location>
        <begin position="526"/>
        <end position="550"/>
    </location>
</feature>
<organism evidence="8 9">
    <name type="scientific">Ramalina farinacea</name>
    <dbReference type="NCBI Taxonomy" id="258253"/>
    <lineage>
        <taxon>Eukaryota</taxon>
        <taxon>Fungi</taxon>
        <taxon>Dikarya</taxon>
        <taxon>Ascomycota</taxon>
        <taxon>Pezizomycotina</taxon>
        <taxon>Lecanoromycetes</taxon>
        <taxon>OSLEUM clade</taxon>
        <taxon>Lecanoromycetidae</taxon>
        <taxon>Lecanorales</taxon>
        <taxon>Lecanorineae</taxon>
        <taxon>Ramalinaceae</taxon>
        <taxon>Ramalina</taxon>
    </lineage>
</organism>
<comment type="subcellular location">
    <subcellularLocation>
        <location evidence="1">Membrane</location>
        <topology evidence="1">Multi-pass membrane protein</topology>
    </subcellularLocation>
</comment>
<dbReference type="PROSITE" id="PS50850">
    <property type="entry name" value="MFS"/>
    <property type="match status" value="1"/>
</dbReference>
<evidence type="ECO:0000256" key="3">
    <source>
        <dbReference type="ARBA" id="ARBA00022989"/>
    </source>
</evidence>
<dbReference type="Proteomes" id="UP001161017">
    <property type="component" value="Unassembled WGS sequence"/>
</dbReference>
<feature type="compositionally biased region" description="Basic and acidic residues" evidence="5">
    <location>
        <begin position="39"/>
        <end position="48"/>
    </location>
</feature>
<feature type="transmembrane region" description="Helical" evidence="6">
    <location>
        <begin position="465"/>
        <end position="486"/>
    </location>
</feature>
<feature type="transmembrane region" description="Helical" evidence="6">
    <location>
        <begin position="198"/>
        <end position="217"/>
    </location>
</feature>
<protein>
    <recommendedName>
        <fullName evidence="7">Major facilitator superfamily (MFS) profile domain-containing protein</fullName>
    </recommendedName>
</protein>
<feature type="transmembrane region" description="Helical" evidence="6">
    <location>
        <begin position="387"/>
        <end position="411"/>
    </location>
</feature>
<feature type="transmembrane region" description="Helical" evidence="6">
    <location>
        <begin position="492"/>
        <end position="514"/>
    </location>
</feature>
<evidence type="ECO:0000313" key="9">
    <source>
        <dbReference type="Proteomes" id="UP001161017"/>
    </source>
</evidence>
<evidence type="ECO:0000256" key="4">
    <source>
        <dbReference type="ARBA" id="ARBA00023136"/>
    </source>
</evidence>
<dbReference type="Pfam" id="PF07690">
    <property type="entry name" value="MFS_1"/>
    <property type="match status" value="1"/>
</dbReference>
<dbReference type="EMBL" id="JAPUFD010000018">
    <property type="protein sequence ID" value="MDI1492311.1"/>
    <property type="molecule type" value="Genomic_DNA"/>
</dbReference>
<evidence type="ECO:0000256" key="6">
    <source>
        <dbReference type="SAM" id="Phobius"/>
    </source>
</evidence>
<feature type="transmembrane region" description="Helical" evidence="6">
    <location>
        <begin position="293"/>
        <end position="315"/>
    </location>
</feature>
<reference evidence="8" key="1">
    <citation type="journal article" date="2023" name="Genome Biol. Evol.">
        <title>First Whole Genome Sequence and Flow Cytometry Genome Size Data for the Lichen-Forming Fungus Ramalina farinacea (Ascomycota).</title>
        <authorList>
            <person name="Llewellyn T."/>
            <person name="Mian S."/>
            <person name="Hill R."/>
            <person name="Leitch I.J."/>
            <person name="Gaya E."/>
        </authorList>
    </citation>
    <scope>NUCLEOTIDE SEQUENCE</scope>
    <source>
        <strain evidence="8">LIQ254RAFAR</strain>
    </source>
</reference>
<comment type="caution">
    <text evidence="8">The sequence shown here is derived from an EMBL/GenBank/DDBJ whole genome shotgun (WGS) entry which is preliminary data.</text>
</comment>
<accession>A0AA43QVY4</accession>
<feature type="region of interest" description="Disordered" evidence="5">
    <location>
        <begin position="1"/>
        <end position="85"/>
    </location>
</feature>
<name>A0AA43QVY4_9LECA</name>
<feature type="transmembrane region" description="Helical" evidence="6">
    <location>
        <begin position="423"/>
        <end position="445"/>
    </location>
</feature>
<feature type="transmembrane region" description="Helical" evidence="6">
    <location>
        <begin position="556"/>
        <end position="578"/>
    </location>
</feature>
<keyword evidence="9" id="KW-1185">Reference proteome</keyword>
<feature type="transmembrane region" description="Helical" evidence="6">
    <location>
        <begin position="97"/>
        <end position="117"/>
    </location>
</feature>
<keyword evidence="3 6" id="KW-1133">Transmembrane helix</keyword>
<feature type="compositionally biased region" description="Polar residues" evidence="5">
    <location>
        <begin position="19"/>
        <end position="38"/>
    </location>
</feature>
<dbReference type="InterPro" id="IPR011701">
    <property type="entry name" value="MFS"/>
</dbReference>
<evidence type="ECO:0000313" key="8">
    <source>
        <dbReference type="EMBL" id="MDI1492311.1"/>
    </source>
</evidence>
<feature type="transmembrane region" description="Helical" evidence="6">
    <location>
        <begin position="229"/>
        <end position="252"/>
    </location>
</feature>
<keyword evidence="4 6" id="KW-0472">Membrane</keyword>
<feature type="transmembrane region" description="Helical" evidence="6">
    <location>
        <begin position="264"/>
        <end position="287"/>
    </location>
</feature>
<proteinExistence type="predicted"/>
<evidence type="ECO:0000259" key="7">
    <source>
        <dbReference type="PROSITE" id="PS50850"/>
    </source>
</evidence>
<dbReference type="SUPFAM" id="SSF103473">
    <property type="entry name" value="MFS general substrate transporter"/>
    <property type="match status" value="1"/>
</dbReference>
<evidence type="ECO:0000256" key="1">
    <source>
        <dbReference type="ARBA" id="ARBA00004141"/>
    </source>
</evidence>
<feature type="domain" description="Major facilitator superfamily (MFS) profile" evidence="7">
    <location>
        <begin position="106"/>
        <end position="583"/>
    </location>
</feature>
<dbReference type="GO" id="GO:0022857">
    <property type="term" value="F:transmembrane transporter activity"/>
    <property type="evidence" value="ECO:0007669"/>
    <property type="project" value="InterPro"/>
</dbReference>
<dbReference type="GO" id="GO:0016020">
    <property type="term" value="C:membrane"/>
    <property type="evidence" value="ECO:0007669"/>
    <property type="project" value="UniProtKB-SubCell"/>
</dbReference>
<dbReference type="InterPro" id="IPR020846">
    <property type="entry name" value="MFS_dom"/>
</dbReference>
<keyword evidence="2 6" id="KW-0812">Transmembrane</keyword>
<feature type="transmembrane region" description="Helical" evidence="6">
    <location>
        <begin position="167"/>
        <end position="186"/>
    </location>
</feature>
<gene>
    <name evidence="8" type="ORF">OHK93_003524</name>
</gene>
<dbReference type="InterPro" id="IPR036259">
    <property type="entry name" value="MFS_trans_sf"/>
</dbReference>
<sequence length="609" mass="66387">MEGDEIYEAQPEVELLARMSSTQRPFSSGNDAFTSTHQPHTEAGRSTENEPLLGRKNSAPQDAAEATQEPDNHGDDAPEWPGQGEFDGLPWWKTPSIWWLLPAFAIFAMAFGGTIVFKINLILSLICREYFCERSINDPTFHMMPVIEGDDNPQCRIPEVQAAVSKFTLYGSLISGILAAIISPKLGALSDRHGRTVMMCYSSVGLLINEAIFITVAKNPEMFSVHWLLVGYTFDGLGGSFIAAMALSYAYASDCTPPHNRNVVFGWYSGCLFGGIALGPLFGAYVVKATGSMLSIFYVALGAHFTFLLFLLLIVPESLSKKRQLAAREKKEAQSQLESIAEFITPPDSLGLKFLFQRLLKKSNLVAPLDILWPTGPGTNPAVRRNLFFLAAVDTTMFGVAMGSMTIIIIYSEYMFGWGSFETNIFVSVINSCRFVVLLVVLPLITRLVRGKAGQSKKAKGCDQLDLSVIRLAIFFDMLGYIGYTLVRKGELFIACGAVAALGGMGSPTLQSALTKHVPPDRTGQVLGAMGLLHSAARIVAPLIFNIIYAKTVGKFTQLVFVTLTGTFGLAFVFSWCIRPHVYWDEPPAKIDDEDGSTAAGGENDAGNV</sequence>
<dbReference type="PANTHER" id="PTHR23507">
    <property type="entry name" value="ZGC:174356"/>
    <property type="match status" value="1"/>
</dbReference>
<dbReference type="PANTHER" id="PTHR23507:SF40">
    <property type="entry name" value="TETRACYCLINE-EFFLUX TRANSPORTER"/>
    <property type="match status" value="1"/>
</dbReference>
<evidence type="ECO:0000256" key="2">
    <source>
        <dbReference type="ARBA" id="ARBA00022692"/>
    </source>
</evidence>
<dbReference type="AlphaFoldDB" id="A0AA43QVY4"/>
<dbReference type="Gene3D" id="1.20.1250.20">
    <property type="entry name" value="MFS general substrate transporter like domains"/>
    <property type="match status" value="1"/>
</dbReference>